<organism evidence="2 3">
    <name type="scientific">Schizopora paradoxa</name>
    <dbReference type="NCBI Taxonomy" id="27342"/>
    <lineage>
        <taxon>Eukaryota</taxon>
        <taxon>Fungi</taxon>
        <taxon>Dikarya</taxon>
        <taxon>Basidiomycota</taxon>
        <taxon>Agaricomycotina</taxon>
        <taxon>Agaricomycetes</taxon>
        <taxon>Hymenochaetales</taxon>
        <taxon>Schizoporaceae</taxon>
        <taxon>Schizopora</taxon>
    </lineage>
</organism>
<dbReference type="EMBL" id="KQ086058">
    <property type="protein sequence ID" value="KLO09354.1"/>
    <property type="molecule type" value="Genomic_DNA"/>
</dbReference>
<dbReference type="AlphaFoldDB" id="A0A0H2RC11"/>
<dbReference type="Proteomes" id="UP000053477">
    <property type="component" value="Unassembled WGS sequence"/>
</dbReference>
<proteinExistence type="predicted"/>
<reference evidence="2 3" key="1">
    <citation type="submission" date="2015-04" db="EMBL/GenBank/DDBJ databases">
        <title>Complete genome sequence of Schizopora paradoxa KUC8140, a cosmopolitan wood degrader in East Asia.</title>
        <authorList>
            <consortium name="DOE Joint Genome Institute"/>
            <person name="Min B."/>
            <person name="Park H."/>
            <person name="Jang Y."/>
            <person name="Kim J.-J."/>
            <person name="Kim K.H."/>
            <person name="Pangilinan J."/>
            <person name="Lipzen A."/>
            <person name="Riley R."/>
            <person name="Grigoriev I.V."/>
            <person name="Spatafora J.W."/>
            <person name="Choi I.-G."/>
        </authorList>
    </citation>
    <scope>NUCLEOTIDE SEQUENCE [LARGE SCALE GENOMIC DNA]</scope>
    <source>
        <strain evidence="2 3">KUC8140</strain>
    </source>
</reference>
<gene>
    <name evidence="2" type="ORF">SCHPADRAFT_569116</name>
</gene>
<protein>
    <submittedName>
        <fullName evidence="2">Uncharacterized protein</fullName>
    </submittedName>
</protein>
<name>A0A0H2RC11_9AGAM</name>
<sequence length="188" mass="21565">MVQIRTRMGANRCFDGVVFERRTRSWMSTSLPPSTRRHGRLVITITISPLLSSPPTQLLLLSTTHSLYYHYYKPVLQLTQTNSSYSPPHLLPSAPSTHLPHDHMSHMAPAASDTSTDSSRREIHDIFDVDDEERTTARRVGALSSVSCLLTSSVARRVPSLVFRSWKRRRAETGLWQRGWRVLDRRWV</sequence>
<keyword evidence="3" id="KW-1185">Reference proteome</keyword>
<evidence type="ECO:0000313" key="3">
    <source>
        <dbReference type="Proteomes" id="UP000053477"/>
    </source>
</evidence>
<dbReference type="InParanoid" id="A0A0H2RC11"/>
<evidence type="ECO:0000256" key="1">
    <source>
        <dbReference type="SAM" id="MobiDB-lite"/>
    </source>
</evidence>
<feature type="region of interest" description="Disordered" evidence="1">
    <location>
        <begin position="87"/>
        <end position="116"/>
    </location>
</feature>
<evidence type="ECO:0000313" key="2">
    <source>
        <dbReference type="EMBL" id="KLO09354.1"/>
    </source>
</evidence>
<accession>A0A0H2RC11</accession>